<dbReference type="Pfam" id="PF03795">
    <property type="entry name" value="YCII"/>
    <property type="match status" value="1"/>
</dbReference>
<reference evidence="3 4" key="1">
    <citation type="submission" date="2019-05" db="EMBL/GenBank/DDBJ databases">
        <title>Comparative genomics and metabolomics analyses of clavulanic acid producing Streptomyces species provides insight into specialized metabolism and evolution of beta-lactam biosynthetic gene clusters.</title>
        <authorList>
            <person name="Moore M.A."/>
            <person name="Cruz-Morales P."/>
            <person name="Barona Gomez F."/>
            <person name="Kapil T."/>
        </authorList>
    </citation>
    <scope>NUCLEOTIDE SEQUENCE [LARGE SCALE GENOMIC DNA]</scope>
    <source>
        <strain evidence="3 4">NRRL 5741</strain>
    </source>
</reference>
<evidence type="ECO:0000256" key="1">
    <source>
        <dbReference type="ARBA" id="ARBA00007689"/>
    </source>
</evidence>
<keyword evidence="4" id="KW-1185">Reference proteome</keyword>
<evidence type="ECO:0000313" key="3">
    <source>
        <dbReference type="EMBL" id="MQT04688.1"/>
    </source>
</evidence>
<dbReference type="EMBL" id="VCLA01000192">
    <property type="protein sequence ID" value="MQT04688.1"/>
    <property type="molecule type" value="Genomic_DNA"/>
</dbReference>
<dbReference type="OrthoDB" id="4263950at2"/>
<name>A0A646KRI7_STRJU</name>
<feature type="domain" description="YCII-related" evidence="2">
    <location>
        <begin position="57"/>
        <end position="102"/>
    </location>
</feature>
<dbReference type="AlphaFoldDB" id="A0A646KRI7"/>
<sequence>MAKFAVLLYVPAPANPLELTPEELEGHEKFGAKLGELGGTIVDGHALLSSTEAVTIRDGVAVDGPWGDGKEVVTGFMVLEARDRDHAIEIAKHAPGAGVEVRPLFEPPAE</sequence>
<gene>
    <name evidence="3" type="ORF">FF041_32405</name>
</gene>
<proteinExistence type="inferred from homology"/>
<dbReference type="RefSeq" id="WP_153480977.1">
    <property type="nucleotide sequence ID" value="NZ_JBEPDZ010000028.1"/>
</dbReference>
<dbReference type="Proteomes" id="UP000419138">
    <property type="component" value="Unassembled WGS sequence"/>
</dbReference>
<comment type="caution">
    <text evidence="3">The sequence shown here is derived from an EMBL/GenBank/DDBJ whole genome shotgun (WGS) entry which is preliminary data.</text>
</comment>
<dbReference type="SUPFAM" id="SSF54909">
    <property type="entry name" value="Dimeric alpha+beta barrel"/>
    <property type="match status" value="1"/>
</dbReference>
<evidence type="ECO:0000259" key="2">
    <source>
        <dbReference type="Pfam" id="PF03795"/>
    </source>
</evidence>
<organism evidence="3 4">
    <name type="scientific">Streptomyces jumonjinensis</name>
    <dbReference type="NCBI Taxonomy" id="1945"/>
    <lineage>
        <taxon>Bacteria</taxon>
        <taxon>Bacillati</taxon>
        <taxon>Actinomycetota</taxon>
        <taxon>Actinomycetes</taxon>
        <taxon>Kitasatosporales</taxon>
        <taxon>Streptomycetaceae</taxon>
        <taxon>Streptomyces</taxon>
    </lineage>
</organism>
<dbReference type="InterPro" id="IPR011008">
    <property type="entry name" value="Dimeric_a/b-barrel"/>
</dbReference>
<protein>
    <recommendedName>
        <fullName evidence="2">YCII-related domain-containing protein</fullName>
    </recommendedName>
</protein>
<dbReference type="InterPro" id="IPR005545">
    <property type="entry name" value="YCII"/>
</dbReference>
<dbReference type="Gene3D" id="3.30.70.1060">
    <property type="entry name" value="Dimeric alpha+beta barrel"/>
    <property type="match status" value="1"/>
</dbReference>
<accession>A0A646KRI7</accession>
<comment type="similarity">
    <text evidence="1">Belongs to the YciI family.</text>
</comment>
<evidence type="ECO:0000313" key="4">
    <source>
        <dbReference type="Proteomes" id="UP000419138"/>
    </source>
</evidence>